<name>A0A7K0CW89_9NOCA</name>
<sequence length="232" mass="25689">MNAERRWPPMAAERRWPPNADGRRTPMAAERRWLPNTDGRRTPTAAERRWLPNTDGRRTPMAAERRWLPNTDGRRTPTAADRRRTPMAAEHRRPPNTGELSLHPTNDVRAHRDSEFSNAVIGNSPKRYRTGGPAGISSVQIEILSRARDSTEFTKSIGRANDSPNLPKSVGGLAEPARQLGVEFPLALADPGDMTVGSEQQSRNIQCRSRIRDDIHPVGPAVGGQGFGAVQE</sequence>
<dbReference type="Proteomes" id="UP000438448">
    <property type="component" value="Unassembled WGS sequence"/>
</dbReference>
<reference evidence="2 3" key="1">
    <citation type="submission" date="2019-10" db="EMBL/GenBank/DDBJ databases">
        <title>Nocardia macrotermitis sp. nov. and Nocardia aurantia sp. nov., isolated from the gut of fungus growing-termite Macrotermes natalensis.</title>
        <authorList>
            <person name="Benndorf R."/>
            <person name="Schwitalla J."/>
            <person name="Martin K."/>
            <person name="De Beer W."/>
            <person name="Kaster A.-K."/>
            <person name="Vollmers J."/>
            <person name="Poulsen M."/>
            <person name="Beemelmanns C."/>
        </authorList>
    </citation>
    <scope>NUCLEOTIDE SEQUENCE [LARGE SCALE GENOMIC DNA]</scope>
    <source>
        <strain evidence="2 3">RB20</strain>
    </source>
</reference>
<evidence type="ECO:0000313" key="2">
    <source>
        <dbReference type="EMBL" id="MQY17777.1"/>
    </source>
</evidence>
<feature type="region of interest" description="Disordered" evidence="1">
    <location>
        <begin position="1"/>
        <end position="104"/>
    </location>
</feature>
<keyword evidence="3" id="KW-1185">Reference proteome</keyword>
<dbReference type="AlphaFoldDB" id="A0A7K0CW89"/>
<evidence type="ECO:0000256" key="1">
    <source>
        <dbReference type="SAM" id="MobiDB-lite"/>
    </source>
</evidence>
<dbReference type="EMBL" id="WEGK01000002">
    <property type="protein sequence ID" value="MQY17777.1"/>
    <property type="molecule type" value="Genomic_DNA"/>
</dbReference>
<accession>A0A7K0CW89</accession>
<protein>
    <submittedName>
        <fullName evidence="2">Uncharacterized protein</fullName>
    </submittedName>
</protein>
<evidence type="ECO:0000313" key="3">
    <source>
        <dbReference type="Proteomes" id="UP000438448"/>
    </source>
</evidence>
<proteinExistence type="predicted"/>
<gene>
    <name evidence="2" type="ORF">NRB20_08430</name>
</gene>
<comment type="caution">
    <text evidence="2">The sequence shown here is derived from an EMBL/GenBank/DDBJ whole genome shotgun (WGS) entry which is preliminary data.</text>
</comment>
<feature type="compositionally biased region" description="Basic and acidic residues" evidence="1">
    <location>
        <begin position="1"/>
        <end position="93"/>
    </location>
</feature>
<organism evidence="2 3">
    <name type="scientific">Nocardia macrotermitis</name>
    <dbReference type="NCBI Taxonomy" id="2585198"/>
    <lineage>
        <taxon>Bacteria</taxon>
        <taxon>Bacillati</taxon>
        <taxon>Actinomycetota</taxon>
        <taxon>Actinomycetes</taxon>
        <taxon>Mycobacteriales</taxon>
        <taxon>Nocardiaceae</taxon>
        <taxon>Nocardia</taxon>
    </lineage>
</organism>